<dbReference type="InterPro" id="IPR036409">
    <property type="entry name" value="Aldolase_II/adducin_N_sf"/>
</dbReference>
<organism evidence="4 5">
    <name type="scientific">Eiseniibacteriota bacterium</name>
    <dbReference type="NCBI Taxonomy" id="2212470"/>
    <lineage>
        <taxon>Bacteria</taxon>
        <taxon>Candidatus Eiseniibacteriota</taxon>
    </lineage>
</organism>
<dbReference type="PRINTS" id="PR00081">
    <property type="entry name" value="GDHRDH"/>
</dbReference>
<reference evidence="4 5" key="1">
    <citation type="journal article" date="2019" name="Nat. Microbiol.">
        <title>Mediterranean grassland soil C-N compound turnover is dependent on rainfall and depth, and is mediated by genomically divergent microorganisms.</title>
        <authorList>
            <person name="Diamond S."/>
            <person name="Andeer P.F."/>
            <person name="Li Z."/>
            <person name="Crits-Christoph A."/>
            <person name="Burstein D."/>
            <person name="Anantharaman K."/>
            <person name="Lane K.R."/>
            <person name="Thomas B.C."/>
            <person name="Pan C."/>
            <person name="Northen T.R."/>
            <person name="Banfield J.F."/>
        </authorList>
    </citation>
    <scope>NUCLEOTIDE SEQUENCE [LARGE SCALE GENOMIC DNA]</scope>
    <source>
        <strain evidence="4">WS_9</strain>
    </source>
</reference>
<name>A0A538TJJ2_UNCEI</name>
<feature type="domain" description="Class II aldolase/adducin N-terminal" evidence="3">
    <location>
        <begin position="27"/>
        <end position="219"/>
    </location>
</feature>
<dbReference type="SUPFAM" id="SSF53639">
    <property type="entry name" value="AraD/HMP-PK domain-like"/>
    <property type="match status" value="1"/>
</dbReference>
<dbReference type="Proteomes" id="UP000317691">
    <property type="component" value="Unassembled WGS sequence"/>
</dbReference>
<dbReference type="Gene3D" id="3.40.225.10">
    <property type="entry name" value="Class II aldolase/adducin N-terminal domain"/>
    <property type="match status" value="1"/>
</dbReference>
<evidence type="ECO:0000313" key="4">
    <source>
        <dbReference type="EMBL" id="TMQ63780.1"/>
    </source>
</evidence>
<dbReference type="Gene3D" id="3.40.50.720">
    <property type="entry name" value="NAD(P)-binding Rossmann-like Domain"/>
    <property type="match status" value="1"/>
</dbReference>
<proteinExistence type="inferred from homology"/>
<dbReference type="InterPro" id="IPR002347">
    <property type="entry name" value="SDR_fam"/>
</dbReference>
<dbReference type="SMART" id="SM01007">
    <property type="entry name" value="Aldolase_II"/>
    <property type="match status" value="1"/>
</dbReference>
<evidence type="ECO:0000259" key="3">
    <source>
        <dbReference type="SMART" id="SM01007"/>
    </source>
</evidence>
<sequence>MVAHSVSARIDDRWGAGPAPGADDLAQLVYLSNLIGQEPRLVQPGGGNTSIKVGDALLVKGSGTDLRTVGPEGFTRLSLAALATLRTIETMHDAEMMKFMARAMLAEGPAPSVETPLHSLLPHRVIAHTHDVPTMSLTNVGDAVAQRLVAELFAGEIVYVPYVRPGFPLARAVSGIVDRLPRGAIGLALAHHGLVVWGEDSRECYARLLRAVNVIEDYLLSKRRSRTAPRAELVPTPSVDVRRRAAELVLPVVRGALGSTNRVILHFDDSDDVLTALANKGLPALARRGMATPEHILRAGALPAWLDLDPTAPPEETAAVVRSQLGRQRKEYEDYHARHATNGEAPLDDWAKVVLAPGLGMITASRDKRSAVTANLCYRAVLETIANAEAIDAFRFLSEADVFEFEHWPLERRKVDEQDAKEKASLLLPRHIAVVIGGGSGIGQAAARRFVEEGAHVVVADLDGGSAEAVAAGIKTTYPGRAIGVALDVRDDESLARLVRRTVFEFGGLDSLFYTAGQAPRFAGVTEIRREDLQHQLNVHYIGAVLAMGSAASVMRRQQLGGSIVASVSKAAMAPGRDAAAYGGSKAALLQAMRVAAVELGGDGIRVNAINADQIETPLFLKFVKERAAMRGVSVEDQLEAYRRRNVMGVSLIPAETVADLAALLASERFRYTTGDIITVDGGLPEAFPR</sequence>
<keyword evidence="2" id="KW-0560">Oxidoreductase</keyword>
<dbReference type="EMBL" id="VBOZ01000029">
    <property type="protein sequence ID" value="TMQ63780.1"/>
    <property type="molecule type" value="Genomic_DNA"/>
</dbReference>
<protein>
    <submittedName>
        <fullName evidence="4">SDR family oxidoreductase</fullName>
    </submittedName>
</protein>
<dbReference type="InterPro" id="IPR001303">
    <property type="entry name" value="Aldolase_II/adducin_N"/>
</dbReference>
<dbReference type="Pfam" id="PF00596">
    <property type="entry name" value="Aldolase_II"/>
    <property type="match status" value="1"/>
</dbReference>
<dbReference type="InterPro" id="IPR036291">
    <property type="entry name" value="NAD(P)-bd_dom_sf"/>
</dbReference>
<dbReference type="PANTHER" id="PTHR43669">
    <property type="entry name" value="5-KETO-D-GLUCONATE 5-REDUCTASE"/>
    <property type="match status" value="1"/>
</dbReference>
<evidence type="ECO:0000256" key="1">
    <source>
        <dbReference type="ARBA" id="ARBA00006484"/>
    </source>
</evidence>
<comment type="similarity">
    <text evidence="1">Belongs to the short-chain dehydrogenases/reductases (SDR) family.</text>
</comment>
<dbReference type="Pfam" id="PF13561">
    <property type="entry name" value="adh_short_C2"/>
    <property type="match status" value="1"/>
</dbReference>
<accession>A0A538TJJ2</accession>
<dbReference type="AlphaFoldDB" id="A0A538TJJ2"/>
<comment type="caution">
    <text evidence="4">The sequence shown here is derived from an EMBL/GenBank/DDBJ whole genome shotgun (WGS) entry which is preliminary data.</text>
</comment>
<dbReference type="GO" id="GO:0016491">
    <property type="term" value="F:oxidoreductase activity"/>
    <property type="evidence" value="ECO:0007669"/>
    <property type="project" value="UniProtKB-KW"/>
</dbReference>
<dbReference type="PANTHER" id="PTHR43669:SF8">
    <property type="entry name" value="SHORT-CHAIN TYPE DEHYDROGENASE_REDUCTASE-RELATED"/>
    <property type="match status" value="1"/>
</dbReference>
<evidence type="ECO:0000313" key="5">
    <source>
        <dbReference type="Proteomes" id="UP000317691"/>
    </source>
</evidence>
<evidence type="ECO:0000256" key="2">
    <source>
        <dbReference type="ARBA" id="ARBA00023002"/>
    </source>
</evidence>
<dbReference type="SUPFAM" id="SSF51735">
    <property type="entry name" value="NAD(P)-binding Rossmann-fold domains"/>
    <property type="match status" value="1"/>
</dbReference>
<gene>
    <name evidence="4" type="ORF">E6K79_09035</name>
</gene>